<sequence>MAGPGRILGAVLVVKSSAVSAHNAFRGARRGLLGALGSAISCLGSVTWLCACQWRSVYYLWLLRGILMPHAKEHETNKNPRDSES</sequence>
<accession>A0AAV7PVP8</accession>
<protein>
    <submittedName>
        <fullName evidence="1">Uncharacterized protein</fullName>
    </submittedName>
</protein>
<dbReference type="AlphaFoldDB" id="A0AAV7PVP8"/>
<comment type="caution">
    <text evidence="1">The sequence shown here is derived from an EMBL/GenBank/DDBJ whole genome shotgun (WGS) entry which is preliminary data.</text>
</comment>
<name>A0AAV7PVP8_PLEWA</name>
<keyword evidence="2" id="KW-1185">Reference proteome</keyword>
<organism evidence="1 2">
    <name type="scientific">Pleurodeles waltl</name>
    <name type="common">Iberian ribbed newt</name>
    <dbReference type="NCBI Taxonomy" id="8319"/>
    <lineage>
        <taxon>Eukaryota</taxon>
        <taxon>Metazoa</taxon>
        <taxon>Chordata</taxon>
        <taxon>Craniata</taxon>
        <taxon>Vertebrata</taxon>
        <taxon>Euteleostomi</taxon>
        <taxon>Amphibia</taxon>
        <taxon>Batrachia</taxon>
        <taxon>Caudata</taxon>
        <taxon>Salamandroidea</taxon>
        <taxon>Salamandridae</taxon>
        <taxon>Pleurodelinae</taxon>
        <taxon>Pleurodeles</taxon>
    </lineage>
</organism>
<reference evidence="1" key="1">
    <citation type="journal article" date="2022" name="bioRxiv">
        <title>Sequencing and chromosome-scale assembly of the giantPleurodeles waltlgenome.</title>
        <authorList>
            <person name="Brown T."/>
            <person name="Elewa A."/>
            <person name="Iarovenko S."/>
            <person name="Subramanian E."/>
            <person name="Araus A.J."/>
            <person name="Petzold A."/>
            <person name="Susuki M."/>
            <person name="Suzuki K.-i.T."/>
            <person name="Hayashi T."/>
            <person name="Toyoda A."/>
            <person name="Oliveira C."/>
            <person name="Osipova E."/>
            <person name="Leigh N.D."/>
            <person name="Simon A."/>
            <person name="Yun M.H."/>
        </authorList>
    </citation>
    <scope>NUCLEOTIDE SEQUENCE</scope>
    <source>
        <strain evidence="1">20211129_DDA</strain>
        <tissue evidence="1">Liver</tissue>
    </source>
</reference>
<proteinExistence type="predicted"/>
<dbReference type="EMBL" id="JANPWB010000011">
    <property type="protein sequence ID" value="KAJ1132396.1"/>
    <property type="molecule type" value="Genomic_DNA"/>
</dbReference>
<evidence type="ECO:0000313" key="2">
    <source>
        <dbReference type="Proteomes" id="UP001066276"/>
    </source>
</evidence>
<dbReference type="Proteomes" id="UP001066276">
    <property type="component" value="Chromosome 7"/>
</dbReference>
<gene>
    <name evidence="1" type="ORF">NDU88_010710</name>
</gene>
<evidence type="ECO:0000313" key="1">
    <source>
        <dbReference type="EMBL" id="KAJ1132396.1"/>
    </source>
</evidence>